<dbReference type="OrthoDB" id="822355at2"/>
<evidence type="ECO:0000256" key="3">
    <source>
        <dbReference type="RuleBase" id="RU000363"/>
    </source>
</evidence>
<dbReference type="InterPro" id="IPR051911">
    <property type="entry name" value="SDR_oxidoreductase"/>
</dbReference>
<comment type="similarity">
    <text evidence="1 3">Belongs to the short-chain dehydrogenases/reductases (SDR) family.</text>
</comment>
<evidence type="ECO:0000313" key="4">
    <source>
        <dbReference type="EMBL" id="EHQ01478.1"/>
    </source>
</evidence>
<evidence type="ECO:0000313" key="5">
    <source>
        <dbReference type="Proteomes" id="UP000003844"/>
    </source>
</evidence>
<dbReference type="RefSeq" id="WP_006987800.1">
    <property type="nucleotide sequence ID" value="NZ_JH594606.1"/>
</dbReference>
<dbReference type="InterPro" id="IPR020904">
    <property type="entry name" value="Sc_DH/Rdtase_CS"/>
</dbReference>
<dbReference type="eggNOG" id="COG4221">
    <property type="taxonomic scope" value="Bacteria"/>
</dbReference>
<reference evidence="5" key="1">
    <citation type="journal article" date="2012" name="Stand. Genomic Sci.">
        <title>Genome sequence of the Antarctic rhodopsins-containing flavobacterium Gillisia limnaea type strain (R-8282(T)).</title>
        <authorList>
            <person name="Riedel T."/>
            <person name="Held B."/>
            <person name="Nolan M."/>
            <person name="Lucas S."/>
            <person name="Lapidus A."/>
            <person name="Tice H."/>
            <person name="Del Rio T.G."/>
            <person name="Cheng J.F."/>
            <person name="Han C."/>
            <person name="Tapia R."/>
            <person name="Goodwin L.A."/>
            <person name="Pitluck S."/>
            <person name="Liolios K."/>
            <person name="Mavromatis K."/>
            <person name="Pagani I."/>
            <person name="Ivanova N."/>
            <person name="Mikhailova N."/>
            <person name="Pati A."/>
            <person name="Chen A."/>
            <person name="Palaniappan K."/>
            <person name="Land M."/>
            <person name="Rohde M."/>
            <person name="Tindall B.J."/>
            <person name="Detter J.C."/>
            <person name="Goker M."/>
            <person name="Bristow J."/>
            <person name="Eisen J.A."/>
            <person name="Markowitz V."/>
            <person name="Hugenholtz P."/>
            <person name="Kyrpides N.C."/>
            <person name="Klenk H.P."/>
            <person name="Woyke T."/>
        </authorList>
    </citation>
    <scope>NUCLEOTIDE SEQUENCE [LARGE SCALE GENOMIC DNA]</scope>
    <source>
        <strain evidence="5">DSM 15749 / LMG 21470 / R-8282</strain>
    </source>
</reference>
<keyword evidence="2" id="KW-0560">Oxidoreductase</keyword>
<dbReference type="Proteomes" id="UP000003844">
    <property type="component" value="Unassembled WGS sequence"/>
</dbReference>
<organism evidence="4 5">
    <name type="scientific">Gillisia limnaea (strain DSM 15749 / LMG 21470 / R-8282)</name>
    <dbReference type="NCBI Taxonomy" id="865937"/>
    <lineage>
        <taxon>Bacteria</taxon>
        <taxon>Pseudomonadati</taxon>
        <taxon>Bacteroidota</taxon>
        <taxon>Flavobacteriia</taxon>
        <taxon>Flavobacteriales</taxon>
        <taxon>Flavobacteriaceae</taxon>
        <taxon>Gillisia</taxon>
    </lineage>
</organism>
<sequence length="284" mass="31187">MKTALITGTSKGIGLETALAFGRAGYKVFATMRNPAMADDFRQKINTESLDISISEMDVDSDASVKQCINGIIQKHGQIDVLVNNAGIERHGSIEELAMDDFKAIMETNYFGVLRCTKTLIPQMRKNRKGCIINVASVAGHISNSPLGAYAASKFALEAVSEALAQEVKPFNIRVAIVEPGIINTQMANDLSVDGNSIYPHSKRMAGLFSASLQTPTPPTLVADKILEIAESNTWKLRHPVGPDAEPFIQWRRSLTDEEWVDWNAANDDDWYEAVQNTFGLDAR</sequence>
<dbReference type="PANTHER" id="PTHR43976:SF16">
    <property type="entry name" value="SHORT-CHAIN DEHYDROGENASE_REDUCTASE FAMILY PROTEIN"/>
    <property type="match status" value="1"/>
</dbReference>
<dbReference type="EMBL" id="JH594606">
    <property type="protein sequence ID" value="EHQ01478.1"/>
    <property type="molecule type" value="Genomic_DNA"/>
</dbReference>
<accession>H2BSU8</accession>
<dbReference type="PRINTS" id="PR00080">
    <property type="entry name" value="SDRFAMILY"/>
</dbReference>
<dbReference type="STRING" id="865937.Gilli_0776"/>
<evidence type="ECO:0000256" key="1">
    <source>
        <dbReference type="ARBA" id="ARBA00006484"/>
    </source>
</evidence>
<dbReference type="Pfam" id="PF00106">
    <property type="entry name" value="adh_short"/>
    <property type="match status" value="1"/>
</dbReference>
<proteinExistence type="inferred from homology"/>
<dbReference type="Gene3D" id="3.40.50.720">
    <property type="entry name" value="NAD(P)-binding Rossmann-like Domain"/>
    <property type="match status" value="1"/>
</dbReference>
<evidence type="ECO:0000256" key="2">
    <source>
        <dbReference type="ARBA" id="ARBA00023002"/>
    </source>
</evidence>
<dbReference type="HOGENOM" id="CLU_010194_2_9_10"/>
<gene>
    <name evidence="4" type="ORF">Gilli_0776</name>
</gene>
<dbReference type="SUPFAM" id="SSF51735">
    <property type="entry name" value="NAD(P)-binding Rossmann-fold domains"/>
    <property type="match status" value="1"/>
</dbReference>
<keyword evidence="5" id="KW-1185">Reference proteome</keyword>
<dbReference type="PANTHER" id="PTHR43976">
    <property type="entry name" value="SHORT CHAIN DEHYDROGENASE"/>
    <property type="match status" value="1"/>
</dbReference>
<dbReference type="AlphaFoldDB" id="H2BSU8"/>
<protein>
    <submittedName>
        <fullName evidence="4">Short-chain dehydrogenase/reductase SDR</fullName>
    </submittedName>
</protein>
<dbReference type="PROSITE" id="PS00061">
    <property type="entry name" value="ADH_SHORT"/>
    <property type="match status" value="1"/>
</dbReference>
<name>H2BSU8_GILLR</name>
<dbReference type="CDD" id="cd05374">
    <property type="entry name" value="17beta-HSD-like_SDR_c"/>
    <property type="match status" value="1"/>
</dbReference>
<dbReference type="GO" id="GO:0016491">
    <property type="term" value="F:oxidoreductase activity"/>
    <property type="evidence" value="ECO:0007669"/>
    <property type="project" value="UniProtKB-KW"/>
</dbReference>
<dbReference type="InterPro" id="IPR036291">
    <property type="entry name" value="NAD(P)-bd_dom_sf"/>
</dbReference>
<dbReference type="PRINTS" id="PR00081">
    <property type="entry name" value="GDHRDH"/>
</dbReference>
<dbReference type="InterPro" id="IPR002347">
    <property type="entry name" value="SDR_fam"/>
</dbReference>